<dbReference type="InterPro" id="IPR006059">
    <property type="entry name" value="SBP"/>
</dbReference>
<keyword evidence="5" id="KW-1185">Reference proteome</keyword>
<keyword evidence="2" id="KW-0574">Periplasm</keyword>
<dbReference type="CDD" id="cd13589">
    <property type="entry name" value="PBP2_polyamine_RpCGA009"/>
    <property type="match status" value="1"/>
</dbReference>
<dbReference type="SUPFAM" id="SSF53850">
    <property type="entry name" value="Periplasmic binding protein-like II"/>
    <property type="match status" value="1"/>
</dbReference>
<dbReference type="Proteomes" id="UP001597101">
    <property type="component" value="Unassembled WGS sequence"/>
</dbReference>
<dbReference type="RefSeq" id="WP_377212038.1">
    <property type="nucleotide sequence ID" value="NZ_JBHTJV010000003.1"/>
</dbReference>
<sequence length="365" mass="39706">MKFTKLLTSTAVGAALVLGATSAYAGSHAKELTVVSWGGAYTKSQVEAYHKPYIEKTGVKINSEDYNGGIAEIKAQVEAGNVTWDIVDVELSDAIRACDEGLLETIDHSQLPPGANGKPATEDFLPGTLYDCAVANIVWSTIFAYDKSKMPEGPKTMADFFDLQKFPGKRGLRKGAKVNLEFALIADGVPAKDVYSVLATPEGIDRAFAKLDTIKDQVVWWEAGAQPPQLLADGEVAMTTAYNGRIFNAVAGEGKPFEIVWDGQVWDLDLWVIPKGAKNKDTAMDFLKFSTSTEQLAAQASYISYGPARMSSSPLVGKYYSADIDMGPQMPTNPDNLTNAVQNNFEFWADNSDQLTERFNAWLAQ</sequence>
<evidence type="ECO:0000256" key="3">
    <source>
        <dbReference type="SAM" id="SignalP"/>
    </source>
</evidence>
<evidence type="ECO:0000256" key="1">
    <source>
        <dbReference type="ARBA" id="ARBA00022729"/>
    </source>
</evidence>
<reference evidence="5" key="1">
    <citation type="journal article" date="2019" name="Int. J. Syst. Evol. Microbiol.">
        <title>The Global Catalogue of Microorganisms (GCM) 10K type strain sequencing project: providing services to taxonomists for standard genome sequencing and annotation.</title>
        <authorList>
            <consortium name="The Broad Institute Genomics Platform"/>
            <consortium name="The Broad Institute Genome Sequencing Center for Infectious Disease"/>
            <person name="Wu L."/>
            <person name="Ma J."/>
        </authorList>
    </citation>
    <scope>NUCLEOTIDE SEQUENCE [LARGE SCALE GENOMIC DNA]</scope>
    <source>
        <strain evidence="5">CCUG 60023</strain>
    </source>
</reference>
<comment type="caution">
    <text evidence="4">The sequence shown here is derived from an EMBL/GenBank/DDBJ whole genome shotgun (WGS) entry which is preliminary data.</text>
</comment>
<dbReference type="Gene3D" id="3.40.190.10">
    <property type="entry name" value="Periplasmic binding protein-like II"/>
    <property type="match status" value="2"/>
</dbReference>
<dbReference type="Pfam" id="PF13416">
    <property type="entry name" value="SBP_bac_8"/>
    <property type="match status" value="1"/>
</dbReference>
<evidence type="ECO:0000313" key="5">
    <source>
        <dbReference type="Proteomes" id="UP001597101"/>
    </source>
</evidence>
<gene>
    <name evidence="4" type="ORF">ACFQ14_07305</name>
</gene>
<proteinExistence type="predicted"/>
<evidence type="ECO:0000256" key="2">
    <source>
        <dbReference type="ARBA" id="ARBA00022764"/>
    </source>
</evidence>
<organism evidence="4 5">
    <name type="scientific">Pseudahrensia aquimaris</name>
    <dbReference type="NCBI Taxonomy" id="744461"/>
    <lineage>
        <taxon>Bacteria</taxon>
        <taxon>Pseudomonadati</taxon>
        <taxon>Pseudomonadota</taxon>
        <taxon>Alphaproteobacteria</taxon>
        <taxon>Hyphomicrobiales</taxon>
        <taxon>Ahrensiaceae</taxon>
        <taxon>Pseudahrensia</taxon>
    </lineage>
</organism>
<dbReference type="PANTHER" id="PTHR30222:SF2">
    <property type="entry name" value="ABC TRANSPORTER SUBSTRATE-BINDING PROTEIN"/>
    <property type="match status" value="1"/>
</dbReference>
<name>A0ABW3FER2_9HYPH</name>
<evidence type="ECO:0000313" key="4">
    <source>
        <dbReference type="EMBL" id="MFD0916208.1"/>
    </source>
</evidence>
<feature type="signal peptide" evidence="3">
    <location>
        <begin position="1"/>
        <end position="25"/>
    </location>
</feature>
<accession>A0ABW3FER2</accession>
<keyword evidence="1 3" id="KW-0732">Signal</keyword>
<dbReference type="PANTHER" id="PTHR30222">
    <property type="entry name" value="SPERMIDINE/PUTRESCINE-BINDING PERIPLASMIC PROTEIN"/>
    <property type="match status" value="1"/>
</dbReference>
<dbReference type="EMBL" id="JBHTJV010000003">
    <property type="protein sequence ID" value="MFD0916208.1"/>
    <property type="molecule type" value="Genomic_DNA"/>
</dbReference>
<protein>
    <submittedName>
        <fullName evidence="4">ABC transporter substrate-binding protein</fullName>
    </submittedName>
</protein>
<feature type="chain" id="PRO_5045654343" evidence="3">
    <location>
        <begin position="26"/>
        <end position="365"/>
    </location>
</feature>